<evidence type="ECO:0000313" key="3">
    <source>
        <dbReference type="Proteomes" id="UP001381693"/>
    </source>
</evidence>
<sequence>MYNLPWANTLILDRSYQVAHAAFYKEQTVLEFMKDHNIISGDDLRNKTLNKLLSHNELKELQKSLKDLKVRVTHSQIPRVYKIIDVMDKGANNQVFKMDDKTVTVLEYFTKMYPRFRMQYPHLNVLRASPSNKTIFLPIELIFSPRSSITLLHSSSFSSTTSRLFLLCTMSSAKSIHHGD</sequence>
<dbReference type="GO" id="GO:0003723">
    <property type="term" value="F:RNA binding"/>
    <property type="evidence" value="ECO:0007669"/>
    <property type="project" value="InterPro"/>
</dbReference>
<dbReference type="SUPFAM" id="SSF101690">
    <property type="entry name" value="PAZ domain"/>
    <property type="match status" value="1"/>
</dbReference>
<dbReference type="Gene3D" id="2.170.260.10">
    <property type="entry name" value="paz domain"/>
    <property type="match status" value="1"/>
</dbReference>
<comment type="caution">
    <text evidence="2">The sequence shown here is derived from an EMBL/GenBank/DDBJ whole genome shotgun (WGS) entry which is preliminary data.</text>
</comment>
<dbReference type="PROSITE" id="PS50821">
    <property type="entry name" value="PAZ"/>
    <property type="match status" value="1"/>
</dbReference>
<dbReference type="AlphaFoldDB" id="A0AAN8WVD7"/>
<dbReference type="EMBL" id="JAXCGZ010013273">
    <property type="protein sequence ID" value="KAK7073020.1"/>
    <property type="molecule type" value="Genomic_DNA"/>
</dbReference>
<dbReference type="Proteomes" id="UP001381693">
    <property type="component" value="Unassembled WGS sequence"/>
</dbReference>
<dbReference type="InterPro" id="IPR003100">
    <property type="entry name" value="PAZ_dom"/>
</dbReference>
<evidence type="ECO:0000313" key="2">
    <source>
        <dbReference type="EMBL" id="KAK7073020.1"/>
    </source>
</evidence>
<protein>
    <recommendedName>
        <fullName evidence="1">PAZ domain-containing protein</fullName>
    </recommendedName>
</protein>
<dbReference type="CDD" id="cd02846">
    <property type="entry name" value="PAZ_argonaute_like"/>
    <property type="match status" value="1"/>
</dbReference>
<dbReference type="InterPro" id="IPR036085">
    <property type="entry name" value="PAZ_dom_sf"/>
</dbReference>
<dbReference type="PANTHER" id="PTHR22891">
    <property type="entry name" value="EUKARYOTIC TRANSLATION INITIATION FACTOR 2C"/>
    <property type="match status" value="1"/>
</dbReference>
<reference evidence="2 3" key="1">
    <citation type="submission" date="2023-11" db="EMBL/GenBank/DDBJ databases">
        <title>Halocaridina rubra genome assembly.</title>
        <authorList>
            <person name="Smith C."/>
        </authorList>
    </citation>
    <scope>NUCLEOTIDE SEQUENCE [LARGE SCALE GENOMIC DNA]</scope>
    <source>
        <strain evidence="2">EP-1</strain>
        <tissue evidence="2">Whole</tissue>
    </source>
</reference>
<gene>
    <name evidence="2" type="ORF">SK128_015094</name>
</gene>
<feature type="domain" description="PAZ" evidence="1">
    <location>
        <begin position="28"/>
        <end position="146"/>
    </location>
</feature>
<evidence type="ECO:0000259" key="1">
    <source>
        <dbReference type="PROSITE" id="PS50821"/>
    </source>
</evidence>
<keyword evidence="3" id="KW-1185">Reference proteome</keyword>
<dbReference type="Pfam" id="PF02170">
    <property type="entry name" value="PAZ"/>
    <property type="match status" value="1"/>
</dbReference>
<name>A0AAN8WVD7_HALRR</name>
<organism evidence="2 3">
    <name type="scientific">Halocaridina rubra</name>
    <name type="common">Hawaiian red shrimp</name>
    <dbReference type="NCBI Taxonomy" id="373956"/>
    <lineage>
        <taxon>Eukaryota</taxon>
        <taxon>Metazoa</taxon>
        <taxon>Ecdysozoa</taxon>
        <taxon>Arthropoda</taxon>
        <taxon>Crustacea</taxon>
        <taxon>Multicrustacea</taxon>
        <taxon>Malacostraca</taxon>
        <taxon>Eumalacostraca</taxon>
        <taxon>Eucarida</taxon>
        <taxon>Decapoda</taxon>
        <taxon>Pleocyemata</taxon>
        <taxon>Caridea</taxon>
        <taxon>Atyoidea</taxon>
        <taxon>Atyidae</taxon>
        <taxon>Halocaridina</taxon>
    </lineage>
</organism>
<accession>A0AAN8WVD7</accession>
<proteinExistence type="predicted"/>